<comment type="catalytic activity">
    <reaction evidence="8">
        <text>L-seryl-[protein] + ATP = O-phospho-L-seryl-[protein] + ADP + H(+)</text>
        <dbReference type="Rhea" id="RHEA:17989"/>
        <dbReference type="Rhea" id="RHEA-COMP:9863"/>
        <dbReference type="Rhea" id="RHEA-COMP:11604"/>
        <dbReference type="ChEBI" id="CHEBI:15378"/>
        <dbReference type="ChEBI" id="CHEBI:29999"/>
        <dbReference type="ChEBI" id="CHEBI:30616"/>
        <dbReference type="ChEBI" id="CHEBI:83421"/>
        <dbReference type="ChEBI" id="CHEBI:456216"/>
        <dbReference type="EC" id="2.7.11.1"/>
    </reaction>
</comment>
<name>A1CGD6_ASPCL</name>
<organism evidence="11 12">
    <name type="scientific">Aspergillus clavatus (strain ATCC 1007 / CBS 513.65 / DSM 816 / NCTC 3887 / NRRL 1 / QM 1276 / 107)</name>
    <dbReference type="NCBI Taxonomy" id="344612"/>
    <lineage>
        <taxon>Eukaryota</taxon>
        <taxon>Fungi</taxon>
        <taxon>Dikarya</taxon>
        <taxon>Ascomycota</taxon>
        <taxon>Pezizomycotina</taxon>
        <taxon>Eurotiomycetes</taxon>
        <taxon>Eurotiomycetidae</taxon>
        <taxon>Eurotiales</taxon>
        <taxon>Aspergillaceae</taxon>
        <taxon>Aspergillus</taxon>
        <taxon>Aspergillus subgen. Fumigati</taxon>
    </lineage>
</organism>
<keyword evidence="6 9" id="KW-0067">ATP-binding</keyword>
<keyword evidence="12" id="KW-1185">Reference proteome</keyword>
<dbReference type="InterPro" id="IPR011009">
    <property type="entry name" value="Kinase-like_dom_sf"/>
</dbReference>
<evidence type="ECO:0000313" key="11">
    <source>
        <dbReference type="EMBL" id="EAW11016.1"/>
    </source>
</evidence>
<evidence type="ECO:0000256" key="4">
    <source>
        <dbReference type="ARBA" id="ARBA00022741"/>
    </source>
</evidence>
<evidence type="ECO:0000256" key="5">
    <source>
        <dbReference type="ARBA" id="ARBA00022777"/>
    </source>
</evidence>
<dbReference type="KEGG" id="act:ACLA_066520"/>
<dbReference type="Gene3D" id="1.10.510.10">
    <property type="entry name" value="Transferase(Phosphotransferase) domain 1"/>
    <property type="match status" value="1"/>
</dbReference>
<dbReference type="VEuPathDB" id="FungiDB:ACLA_066520"/>
<proteinExistence type="predicted"/>
<evidence type="ECO:0000256" key="9">
    <source>
        <dbReference type="PROSITE-ProRule" id="PRU10141"/>
    </source>
</evidence>
<dbReference type="GO" id="GO:0005524">
    <property type="term" value="F:ATP binding"/>
    <property type="evidence" value="ECO:0007669"/>
    <property type="project" value="UniProtKB-UniRule"/>
</dbReference>
<dbReference type="EC" id="2.7.11.1" evidence="1"/>
<dbReference type="GO" id="GO:0000245">
    <property type="term" value="P:spliceosomal complex assembly"/>
    <property type="evidence" value="ECO:0007669"/>
    <property type="project" value="TreeGrafter"/>
</dbReference>
<dbReference type="PANTHER" id="PTHR47634:SF9">
    <property type="entry name" value="PROTEIN KINASE DOMAIN-CONTAINING PROTEIN-RELATED"/>
    <property type="match status" value="1"/>
</dbReference>
<dbReference type="GO" id="GO:0004674">
    <property type="term" value="F:protein serine/threonine kinase activity"/>
    <property type="evidence" value="ECO:0007669"/>
    <property type="project" value="UniProtKB-KW"/>
</dbReference>
<evidence type="ECO:0000259" key="10">
    <source>
        <dbReference type="PROSITE" id="PS50011"/>
    </source>
</evidence>
<evidence type="ECO:0000256" key="8">
    <source>
        <dbReference type="ARBA" id="ARBA00048679"/>
    </source>
</evidence>
<dbReference type="HOGENOM" id="CLU_000288_81_2_1"/>
<dbReference type="Proteomes" id="UP000006701">
    <property type="component" value="Unassembled WGS sequence"/>
</dbReference>
<evidence type="ECO:0000256" key="3">
    <source>
        <dbReference type="ARBA" id="ARBA00022679"/>
    </source>
</evidence>
<dbReference type="GO" id="GO:0050684">
    <property type="term" value="P:regulation of mRNA processing"/>
    <property type="evidence" value="ECO:0007669"/>
    <property type="project" value="TreeGrafter"/>
</dbReference>
<evidence type="ECO:0000256" key="1">
    <source>
        <dbReference type="ARBA" id="ARBA00012513"/>
    </source>
</evidence>
<evidence type="ECO:0000256" key="2">
    <source>
        <dbReference type="ARBA" id="ARBA00022527"/>
    </source>
</evidence>
<dbReference type="OMA" id="KDGSWIR"/>
<feature type="domain" description="Protein kinase" evidence="10">
    <location>
        <begin position="87"/>
        <end position="454"/>
    </location>
</feature>
<keyword evidence="4 9" id="KW-0547">Nucleotide-binding</keyword>
<comment type="catalytic activity">
    <reaction evidence="7">
        <text>L-threonyl-[protein] + ATP = O-phospho-L-threonyl-[protein] + ADP + H(+)</text>
        <dbReference type="Rhea" id="RHEA:46608"/>
        <dbReference type="Rhea" id="RHEA-COMP:11060"/>
        <dbReference type="Rhea" id="RHEA-COMP:11605"/>
        <dbReference type="ChEBI" id="CHEBI:15378"/>
        <dbReference type="ChEBI" id="CHEBI:30013"/>
        <dbReference type="ChEBI" id="CHEBI:30616"/>
        <dbReference type="ChEBI" id="CHEBI:61977"/>
        <dbReference type="ChEBI" id="CHEBI:456216"/>
        <dbReference type="EC" id="2.7.11.1"/>
    </reaction>
</comment>
<dbReference type="GeneID" id="4704453"/>
<evidence type="ECO:0000256" key="7">
    <source>
        <dbReference type="ARBA" id="ARBA00047899"/>
    </source>
</evidence>
<dbReference type="RefSeq" id="XP_001272442.1">
    <property type="nucleotide sequence ID" value="XM_001272441.1"/>
</dbReference>
<gene>
    <name evidence="11" type="ORF">ACLA_066520</name>
</gene>
<dbReference type="Gene3D" id="3.30.200.20">
    <property type="entry name" value="Phosphorylase Kinase, domain 1"/>
    <property type="match status" value="1"/>
</dbReference>
<dbReference type="PANTHER" id="PTHR47634">
    <property type="entry name" value="PROTEIN KINASE DOMAIN-CONTAINING PROTEIN-RELATED"/>
    <property type="match status" value="1"/>
</dbReference>
<dbReference type="AlphaFoldDB" id="A1CGD6"/>
<protein>
    <recommendedName>
        <fullName evidence="1">non-specific serine/threonine protein kinase</fullName>
        <ecNumber evidence="1">2.7.11.1</ecNumber>
    </recommendedName>
</protein>
<dbReference type="PROSITE" id="PS00107">
    <property type="entry name" value="PROTEIN_KINASE_ATP"/>
    <property type="match status" value="1"/>
</dbReference>
<keyword evidence="5 11" id="KW-0418">Kinase</keyword>
<feature type="binding site" evidence="9">
    <location>
        <position position="116"/>
    </location>
    <ligand>
        <name>ATP</name>
        <dbReference type="ChEBI" id="CHEBI:30616"/>
    </ligand>
</feature>
<dbReference type="SUPFAM" id="SSF56112">
    <property type="entry name" value="Protein kinase-like (PK-like)"/>
    <property type="match status" value="1"/>
</dbReference>
<dbReference type="InterPro" id="IPR017441">
    <property type="entry name" value="Protein_kinase_ATP_BS"/>
</dbReference>
<dbReference type="OrthoDB" id="5979581at2759"/>
<dbReference type="SMART" id="SM00220">
    <property type="entry name" value="S_TKc"/>
    <property type="match status" value="1"/>
</dbReference>
<keyword evidence="3" id="KW-0808">Transferase</keyword>
<sequence length="469" mass="53180">MTSLLSLSRFVRTSAWIPRFSIVSSKGEKKPICKQHRRASSTTALHSKDSNEGGILYEPLEDVERFENYRRGGYHPVCIGDLFHGRYRVVHKLGHGSYSTTWLAQDEQLKRYVAVKVCTAESDPREIDTLSVLTNVREASNHRPGQDMLPPVLDRFDIHGPNGAHGCYVTAPARMSLSDAKDGSWEGLFQMSVARAVAAQLAIVIEQVHSRGFVHGDLHLGNVLFQLPKGLDELSVPQLYEKYGAPVSETVVRLDGKPLLPGVPNHSIVPIWLGKASEDLTLSQAGIILTDFGEAYAPSVEKRHWSHTPLAVRPPEVRFEPTIPLSFPSDIWTLACSIWSTVAQRPLFENFLATEDYITREQIDTLGKLPAAWWEKWEARREYFTEEGSSLKMDSVRSWDDRFEDSVQQPRQKAGMPPVDTGEREALFAILRWMLSFRPEDRPNARQVLESEWMARWAMPEYERMKNSV</sequence>
<dbReference type="EMBL" id="DS027053">
    <property type="protein sequence ID" value="EAW11016.1"/>
    <property type="molecule type" value="Genomic_DNA"/>
</dbReference>
<reference evidence="11 12" key="1">
    <citation type="journal article" date="2008" name="PLoS Genet.">
        <title>Genomic islands in the pathogenic filamentous fungus Aspergillus fumigatus.</title>
        <authorList>
            <person name="Fedorova N.D."/>
            <person name="Khaldi N."/>
            <person name="Joardar V.S."/>
            <person name="Maiti R."/>
            <person name="Amedeo P."/>
            <person name="Anderson M.J."/>
            <person name="Crabtree J."/>
            <person name="Silva J.C."/>
            <person name="Badger J.H."/>
            <person name="Albarraq A."/>
            <person name="Angiuoli S."/>
            <person name="Bussey H."/>
            <person name="Bowyer P."/>
            <person name="Cotty P.J."/>
            <person name="Dyer P.S."/>
            <person name="Egan A."/>
            <person name="Galens K."/>
            <person name="Fraser-Liggett C.M."/>
            <person name="Haas B.J."/>
            <person name="Inman J.M."/>
            <person name="Kent R."/>
            <person name="Lemieux S."/>
            <person name="Malavazi I."/>
            <person name="Orvis J."/>
            <person name="Roemer T."/>
            <person name="Ronning C.M."/>
            <person name="Sundaram J.P."/>
            <person name="Sutton G."/>
            <person name="Turner G."/>
            <person name="Venter J.C."/>
            <person name="White O.R."/>
            <person name="Whitty B.R."/>
            <person name="Youngman P."/>
            <person name="Wolfe K.H."/>
            <person name="Goldman G.H."/>
            <person name="Wortman J.R."/>
            <person name="Jiang B."/>
            <person name="Denning D.W."/>
            <person name="Nierman W.C."/>
        </authorList>
    </citation>
    <scope>NUCLEOTIDE SEQUENCE [LARGE SCALE GENOMIC DNA]</scope>
    <source>
        <strain evidence="12">ATCC 1007 / CBS 513.65 / DSM 816 / NCTC 3887 / NRRL 1</strain>
    </source>
</reference>
<dbReference type="PROSITE" id="PS50011">
    <property type="entry name" value="PROTEIN_KINASE_DOM"/>
    <property type="match status" value="1"/>
</dbReference>
<dbReference type="InterPro" id="IPR051334">
    <property type="entry name" value="SRPK"/>
</dbReference>
<keyword evidence="2" id="KW-0723">Serine/threonine-protein kinase</keyword>
<dbReference type="eggNOG" id="KOG1290">
    <property type="taxonomic scope" value="Eukaryota"/>
</dbReference>
<accession>A1CGD6</accession>
<dbReference type="InterPro" id="IPR000719">
    <property type="entry name" value="Prot_kinase_dom"/>
</dbReference>
<evidence type="ECO:0000313" key="12">
    <source>
        <dbReference type="Proteomes" id="UP000006701"/>
    </source>
</evidence>
<evidence type="ECO:0000256" key="6">
    <source>
        <dbReference type="ARBA" id="ARBA00022840"/>
    </source>
</evidence>